<dbReference type="GO" id="GO:0004114">
    <property type="term" value="F:3',5'-cyclic-nucleotide phosphodiesterase activity"/>
    <property type="evidence" value="ECO:0007669"/>
    <property type="project" value="InterPro"/>
</dbReference>
<name>G7P8N7_MACFA</name>
<keyword evidence="3 7" id="KW-0378">Hydrolase</keyword>
<feature type="region of interest" description="Disordered" evidence="8">
    <location>
        <begin position="344"/>
        <end position="363"/>
    </location>
</feature>
<feature type="binding site" evidence="6">
    <location>
        <position position="568"/>
    </location>
    <ligand>
        <name>Zn(2+)</name>
        <dbReference type="ChEBI" id="CHEBI:29105"/>
        <label>2</label>
    </ligand>
</feature>
<dbReference type="FunFam" id="1.10.1300.10:FF:000005">
    <property type="entry name" value="Phosphodiesterase"/>
    <property type="match status" value="1"/>
</dbReference>
<accession>G7P8N7</accession>
<feature type="domain" description="PDEase" evidence="9">
    <location>
        <begin position="451"/>
        <end position="784"/>
    </location>
</feature>
<dbReference type="InterPro" id="IPR036971">
    <property type="entry name" value="PDEase_catalytic_dom_sf"/>
</dbReference>
<dbReference type="CDD" id="cd00077">
    <property type="entry name" value="HDc"/>
    <property type="match status" value="1"/>
</dbReference>
<dbReference type="SMART" id="SM00065">
    <property type="entry name" value="GAF"/>
    <property type="match status" value="2"/>
</dbReference>
<dbReference type="Proteomes" id="UP000233100">
    <property type="component" value="Chromosome 6"/>
</dbReference>
<dbReference type="GO" id="GO:0007165">
    <property type="term" value="P:signal transduction"/>
    <property type="evidence" value="ECO:0007669"/>
    <property type="project" value="InterPro"/>
</dbReference>
<gene>
    <name evidence="10" type="primary">PDE6A</name>
</gene>
<feature type="compositionally biased region" description="Basic and acidic residues" evidence="8">
    <location>
        <begin position="352"/>
        <end position="363"/>
    </location>
</feature>
<keyword evidence="1" id="KW-0140">cGMP</keyword>
<feature type="binding site" evidence="6">
    <location>
        <position position="567"/>
    </location>
    <ligand>
        <name>Zn(2+)</name>
        <dbReference type="ChEBI" id="CHEBI:29105"/>
        <label>1</label>
    </ligand>
</feature>
<dbReference type="PROSITE" id="PS00126">
    <property type="entry name" value="PDEASE_I_1"/>
    <property type="match status" value="1"/>
</dbReference>
<dbReference type="AlphaFoldDB" id="G7P8N7"/>
<feature type="binding site" evidence="6">
    <location>
        <position position="568"/>
    </location>
    <ligand>
        <name>Zn(2+)</name>
        <dbReference type="ChEBI" id="CHEBI:29105"/>
        <label>1</label>
    </ligand>
</feature>
<dbReference type="SMART" id="SM00471">
    <property type="entry name" value="HDc"/>
    <property type="match status" value="1"/>
</dbReference>
<evidence type="ECO:0000256" key="7">
    <source>
        <dbReference type="RuleBase" id="RU363067"/>
    </source>
</evidence>
<dbReference type="Pfam" id="PF01590">
    <property type="entry name" value="GAF"/>
    <property type="match status" value="1"/>
</dbReference>
<dbReference type="eggNOG" id="KOG3689">
    <property type="taxonomic scope" value="Eukaryota"/>
</dbReference>
<dbReference type="Gene3D" id="3.30.450.40">
    <property type="match status" value="2"/>
</dbReference>
<feature type="binding site" evidence="5">
    <location>
        <position position="568"/>
    </location>
    <ligand>
        <name>AMP</name>
        <dbReference type="ChEBI" id="CHEBI:456215"/>
    </ligand>
</feature>
<comment type="cofactor">
    <cofactor evidence="7">
        <name>a divalent metal cation</name>
        <dbReference type="ChEBI" id="CHEBI:60240"/>
    </cofactor>
    <text evidence="7">Binds 2 divalent metal cations per subunit. Site 1 may preferentially bind zinc ions, while site 2 has a preference for magnesium and/or manganese ions.</text>
</comment>
<evidence type="ECO:0000256" key="4">
    <source>
        <dbReference type="PIRSR" id="PIRSR623088-1"/>
    </source>
</evidence>
<reference evidence="10" key="3">
    <citation type="submission" date="2025-09" db="UniProtKB">
        <authorList>
            <consortium name="Ensembl"/>
        </authorList>
    </citation>
    <scope>IDENTIFICATION</scope>
</reference>
<proteinExistence type="inferred from homology"/>
<evidence type="ECO:0000256" key="8">
    <source>
        <dbReference type="SAM" id="MobiDB-lite"/>
    </source>
</evidence>
<dbReference type="VEuPathDB" id="HostDB:ENSMFAG00000039234"/>
<dbReference type="Ensembl" id="ENSMFAT00000017974.2">
    <property type="protein sequence ID" value="ENSMFAP00000043684.2"/>
    <property type="gene ID" value="ENSMFAG00000039234.2"/>
</dbReference>
<feature type="region of interest" description="Disordered" evidence="8">
    <location>
        <begin position="790"/>
        <end position="813"/>
    </location>
</feature>
<dbReference type="Gene3D" id="1.10.1300.10">
    <property type="entry name" value="3'5'-cyclic nucleotide phosphodiesterase, catalytic domain"/>
    <property type="match status" value="1"/>
</dbReference>
<dbReference type="PANTHER" id="PTHR11347">
    <property type="entry name" value="CYCLIC NUCLEOTIDE PHOSPHODIESTERASE"/>
    <property type="match status" value="1"/>
</dbReference>
<dbReference type="PRINTS" id="PR00387">
    <property type="entry name" value="PDIESTERASE1"/>
</dbReference>
<evidence type="ECO:0000256" key="5">
    <source>
        <dbReference type="PIRSR" id="PIRSR623088-2"/>
    </source>
</evidence>
<dbReference type="InterPro" id="IPR003018">
    <property type="entry name" value="GAF"/>
</dbReference>
<dbReference type="InterPro" id="IPR003607">
    <property type="entry name" value="HD/PDEase_dom"/>
</dbReference>
<comment type="similarity">
    <text evidence="7">Belongs to the cyclic nucleotide phosphodiesterase family.</text>
</comment>
<evidence type="ECO:0000256" key="3">
    <source>
        <dbReference type="ARBA" id="ARBA00022801"/>
    </source>
</evidence>
<feature type="active site" description="Proton donor" evidence="4">
    <location>
        <position position="527"/>
    </location>
</feature>
<reference evidence="10 11" key="1">
    <citation type="submission" date="2013-03" db="EMBL/GenBank/DDBJ databases">
        <authorList>
            <person name="Warren W."/>
            <person name="Wilson R.K."/>
        </authorList>
    </citation>
    <scope>NUCLEOTIDE SEQUENCE</scope>
</reference>
<evidence type="ECO:0000256" key="1">
    <source>
        <dbReference type="ARBA" id="ARBA00022535"/>
    </source>
</evidence>
<evidence type="ECO:0000256" key="6">
    <source>
        <dbReference type="PIRSR" id="PIRSR623088-3"/>
    </source>
</evidence>
<feature type="binding site" evidence="5">
    <location>
        <position position="688"/>
    </location>
    <ligand>
        <name>AMP</name>
        <dbReference type="ChEBI" id="CHEBI:456215"/>
    </ligand>
</feature>
<dbReference type="SUPFAM" id="SSF55781">
    <property type="entry name" value="GAF domain-like"/>
    <property type="match status" value="1"/>
</dbReference>
<evidence type="ECO:0000313" key="10">
    <source>
        <dbReference type="Ensembl" id="ENSMFAP00000043684.2"/>
    </source>
</evidence>
<dbReference type="GO" id="GO:0046872">
    <property type="term" value="F:metal ion binding"/>
    <property type="evidence" value="ECO:0007669"/>
    <property type="project" value="UniProtKB-KW"/>
</dbReference>
<dbReference type="PROSITE" id="PS51845">
    <property type="entry name" value="PDEASE_I_2"/>
    <property type="match status" value="1"/>
</dbReference>
<organism evidence="10 11">
    <name type="scientific">Macaca fascicularis</name>
    <name type="common">Crab-eating macaque</name>
    <name type="synonym">Cynomolgus monkey</name>
    <dbReference type="NCBI Taxonomy" id="9541"/>
    <lineage>
        <taxon>Eukaryota</taxon>
        <taxon>Metazoa</taxon>
        <taxon>Chordata</taxon>
        <taxon>Craniata</taxon>
        <taxon>Vertebrata</taxon>
        <taxon>Euteleostomi</taxon>
        <taxon>Mammalia</taxon>
        <taxon>Eutheria</taxon>
        <taxon>Euarchontoglires</taxon>
        <taxon>Primates</taxon>
        <taxon>Haplorrhini</taxon>
        <taxon>Catarrhini</taxon>
        <taxon>Cercopithecidae</taxon>
        <taxon>Cercopithecinae</taxon>
        <taxon>Macaca</taxon>
    </lineage>
</organism>
<dbReference type="SUPFAM" id="SSF109604">
    <property type="entry name" value="HD-domain/PDEase-like"/>
    <property type="match status" value="1"/>
</dbReference>
<evidence type="ECO:0000256" key="2">
    <source>
        <dbReference type="ARBA" id="ARBA00022723"/>
    </source>
</evidence>
<keyword evidence="11" id="KW-1185">Reference proteome</keyword>
<dbReference type="InterPro" id="IPR029016">
    <property type="entry name" value="GAF-like_dom_sf"/>
</dbReference>
<feature type="binding site" evidence="6">
    <location>
        <position position="688"/>
    </location>
    <ligand>
        <name>Zn(2+)</name>
        <dbReference type="ChEBI" id="CHEBI:29105"/>
        <label>1</label>
    </ligand>
</feature>
<feature type="binding site" evidence="6">
    <location>
        <position position="531"/>
    </location>
    <ligand>
        <name>Zn(2+)</name>
        <dbReference type="ChEBI" id="CHEBI:29105"/>
        <label>1</label>
    </ligand>
</feature>
<feature type="binding site" evidence="5">
    <location>
        <begin position="527"/>
        <end position="531"/>
    </location>
    <ligand>
        <name>AMP</name>
        <dbReference type="ChEBI" id="CHEBI:456215"/>
    </ligand>
</feature>
<reference evidence="10" key="2">
    <citation type="submission" date="2025-08" db="UniProtKB">
        <authorList>
            <consortium name="Ensembl"/>
        </authorList>
    </citation>
    <scope>IDENTIFICATION</scope>
</reference>
<dbReference type="InterPro" id="IPR023088">
    <property type="entry name" value="PDEase"/>
</dbReference>
<sequence>MGEVTAEEVEKFLDSNIGFAKQYYNLHYRAKVISDLLGAKEAAVDFSNYHSPSSVEESEIIFDLLRDFQENLQTEKCIFNVMKKLCFLLQADRMSLFMYRTRNGIAELATRLFNVHKDAVLEDCLVMPDQEIAPLDEHFCDFVDILTEYKTKNILASPIMNGKDVVAIIMAVNKVDGSHFTKRDEEILLKYLNFANLIMKVYHLSYLHNCETRRGQILLWSGSKVFEELTDIERQFHKALYTVRAFLNCDRYSVGLLDMTKQKEFFDVWPVLMGEVPPYSGPRTPDGREINFYKVIDYILHGKEDIKVIPNPPPDHWALVSGLPTYVAQNGLVSNVTLKGESFGSGGRKSGRILDQEESGKDDGKKSNLFLLLLNLGVLSLIPPFFLFQSLAQFLGWSVLNPDTYESMNKLENRKDIFQDIVKYHVKCDNEEIQKILKTREVYGKEPWECEEEELAEILQAELPDAEKYEINKFHFSDLPLTELELVKCGIQMYYELKVVDKFHIPQEALVRFMYSLSKGYRKITYHNWRHGFNVGQTMFSLLVTGKLKRYFTDLEALAMVTAAFCHDIDHRGTNNLYQMKSQNPLAKLHGSSILERHHLEFGKTLLRDESLNIFQNLNRRQHEHAIHMMDIAIIATDLALYFKKRTMFQKIVDQSKTYESEQEWTQYMMLEQTRKEIVMAMMMTACDLSAITKPWEVQSQVALLVAAEFWEQGDLERTVLQQNPIPMMDRNKADELPKLQVGFIDFVCTFVYKEFSRFHKEITPMLDGITNNRKEWKALADEYDAKMKVQEEEKQKQQSAKPGLWKREAGTPTTHSLGTRCLLLASEPHTRSLIQAS</sequence>
<dbReference type="EC" id="3.1.4.-" evidence="7"/>
<keyword evidence="2 6" id="KW-0479">Metal-binding</keyword>
<dbReference type="Pfam" id="PF00233">
    <property type="entry name" value="PDEase_I"/>
    <property type="match status" value="1"/>
</dbReference>
<evidence type="ECO:0000259" key="9">
    <source>
        <dbReference type="PROSITE" id="PS51845"/>
    </source>
</evidence>
<protein>
    <recommendedName>
        <fullName evidence="7">Phosphodiesterase</fullName>
        <ecNumber evidence="7">3.1.4.-</ecNumber>
    </recommendedName>
</protein>
<feature type="binding site" evidence="5">
    <location>
        <position position="741"/>
    </location>
    <ligand>
        <name>AMP</name>
        <dbReference type="ChEBI" id="CHEBI:456215"/>
    </ligand>
</feature>
<dbReference type="STRING" id="9541.ENSMFAP00000043684"/>
<dbReference type="InterPro" id="IPR023174">
    <property type="entry name" value="PDEase_CS"/>
</dbReference>
<dbReference type="InterPro" id="IPR002073">
    <property type="entry name" value="PDEase_catalytic_dom"/>
</dbReference>
<evidence type="ECO:0000313" key="11">
    <source>
        <dbReference type="Proteomes" id="UP000233100"/>
    </source>
</evidence>
<dbReference type="GeneTree" id="ENSGT00940000161330"/>